<accession>A0A931LWI9</accession>
<gene>
    <name evidence="1" type="ORF">HYR64_08435</name>
</gene>
<sequence length="83" mass="8984">MAASIVIVIPDAPRTAGYEQRHVLSPSGVPIVFDPEMRILTPAAYERAPFFARFDAHGRVANLTIASITDFETGEAILASSRL</sequence>
<protein>
    <submittedName>
        <fullName evidence="1">Uncharacterized protein</fullName>
    </submittedName>
</protein>
<comment type="caution">
    <text evidence="1">The sequence shown here is derived from an EMBL/GenBank/DDBJ whole genome shotgun (WGS) entry which is preliminary data.</text>
</comment>
<reference evidence="1" key="1">
    <citation type="submission" date="2020-07" db="EMBL/GenBank/DDBJ databases">
        <title>Huge and variable diversity of episymbiotic CPR bacteria and DPANN archaea in groundwater ecosystems.</title>
        <authorList>
            <person name="He C.Y."/>
            <person name="Keren R."/>
            <person name="Whittaker M."/>
            <person name="Farag I.F."/>
            <person name="Doudna J."/>
            <person name="Cate J.H.D."/>
            <person name="Banfield J.F."/>
        </authorList>
    </citation>
    <scope>NUCLEOTIDE SEQUENCE</scope>
    <source>
        <strain evidence="1">NC_groundwater_17_Pr7_B-0.1um_64_12</strain>
    </source>
</reference>
<dbReference type="EMBL" id="JACOSL010000052">
    <property type="protein sequence ID" value="MBI1757116.1"/>
    <property type="molecule type" value="Genomic_DNA"/>
</dbReference>
<proteinExistence type="predicted"/>
<name>A0A931LWI9_FIMGI</name>
<dbReference type="Proteomes" id="UP000727962">
    <property type="component" value="Unassembled WGS sequence"/>
</dbReference>
<dbReference type="AlphaFoldDB" id="A0A931LWI9"/>
<evidence type="ECO:0000313" key="2">
    <source>
        <dbReference type="Proteomes" id="UP000727962"/>
    </source>
</evidence>
<evidence type="ECO:0000313" key="1">
    <source>
        <dbReference type="EMBL" id="MBI1757116.1"/>
    </source>
</evidence>
<organism evidence="1 2">
    <name type="scientific">Fimbriimonas ginsengisoli</name>
    <dbReference type="NCBI Taxonomy" id="1005039"/>
    <lineage>
        <taxon>Bacteria</taxon>
        <taxon>Bacillati</taxon>
        <taxon>Armatimonadota</taxon>
        <taxon>Fimbriimonadia</taxon>
        <taxon>Fimbriimonadales</taxon>
        <taxon>Fimbriimonadaceae</taxon>
        <taxon>Fimbriimonas</taxon>
    </lineage>
</organism>